<dbReference type="Proteomes" id="UP000186922">
    <property type="component" value="Unassembled WGS sequence"/>
</dbReference>
<evidence type="ECO:0000256" key="7">
    <source>
        <dbReference type="ARBA" id="ARBA00023016"/>
    </source>
</evidence>
<dbReference type="GO" id="GO:0016323">
    <property type="term" value="C:basolateral plasma membrane"/>
    <property type="evidence" value="ECO:0007669"/>
    <property type="project" value="TreeGrafter"/>
</dbReference>
<evidence type="ECO:0000256" key="4">
    <source>
        <dbReference type="ARBA" id="ARBA00022475"/>
    </source>
</evidence>
<comment type="function">
    <text evidence="9">Aquaglyceroporin that may modulate the water content and osmolytes during anhydrobiosis.</text>
</comment>
<dbReference type="PRINTS" id="PR00783">
    <property type="entry name" value="MINTRINSICP"/>
</dbReference>
<keyword evidence="5 10" id="KW-0812">Transmembrane</keyword>
<evidence type="ECO:0000256" key="11">
    <source>
        <dbReference type="SAM" id="MobiDB-lite"/>
    </source>
</evidence>
<name>A0A1D1UG37_RAMVA</name>
<keyword evidence="4" id="KW-1003">Cell membrane</keyword>
<feature type="compositionally biased region" description="Basic and acidic residues" evidence="11">
    <location>
        <begin position="316"/>
        <end position="326"/>
    </location>
</feature>
<proteinExistence type="inferred from homology"/>
<feature type="transmembrane region" description="Helical" evidence="12">
    <location>
        <begin position="196"/>
        <end position="219"/>
    </location>
</feature>
<gene>
    <name evidence="13" type="primary">RvY_01373-1</name>
    <name evidence="13" type="synonym">RvY_01373.1</name>
    <name evidence="13" type="ORF">RvY_01373</name>
</gene>
<dbReference type="InterPro" id="IPR000425">
    <property type="entry name" value="MIP"/>
</dbReference>
<dbReference type="AlphaFoldDB" id="A0A1D1UG37"/>
<keyword evidence="14" id="KW-1185">Reference proteome</keyword>
<evidence type="ECO:0000256" key="10">
    <source>
        <dbReference type="RuleBase" id="RU000477"/>
    </source>
</evidence>
<keyword evidence="3 10" id="KW-0813">Transport</keyword>
<accession>A0A1D1UG37</accession>
<keyword evidence="8 12" id="KW-0472">Membrane</keyword>
<evidence type="ECO:0000313" key="13">
    <source>
        <dbReference type="EMBL" id="GAU88734.1"/>
    </source>
</evidence>
<evidence type="ECO:0000256" key="9">
    <source>
        <dbReference type="ARBA" id="ARBA00045280"/>
    </source>
</evidence>
<protein>
    <submittedName>
        <fullName evidence="13">AQP7</fullName>
    </submittedName>
</protein>
<comment type="subcellular location">
    <subcellularLocation>
        <location evidence="1">Cell membrane</location>
        <topology evidence="1">Multi-pass membrane protein</topology>
    </subcellularLocation>
</comment>
<keyword evidence="6 12" id="KW-1133">Transmembrane helix</keyword>
<dbReference type="PROSITE" id="PS00221">
    <property type="entry name" value="MIP"/>
    <property type="match status" value="1"/>
</dbReference>
<evidence type="ECO:0000256" key="3">
    <source>
        <dbReference type="ARBA" id="ARBA00022448"/>
    </source>
</evidence>
<dbReference type="GO" id="GO:0015254">
    <property type="term" value="F:glycerol channel activity"/>
    <property type="evidence" value="ECO:0007669"/>
    <property type="project" value="TreeGrafter"/>
</dbReference>
<feature type="transmembrane region" description="Helical" evidence="12">
    <location>
        <begin position="246"/>
        <end position="267"/>
    </location>
</feature>
<evidence type="ECO:0000256" key="1">
    <source>
        <dbReference type="ARBA" id="ARBA00004651"/>
    </source>
</evidence>
<comment type="caution">
    <text evidence="13">The sequence shown here is derived from an EMBL/GenBank/DDBJ whole genome shotgun (WGS) entry which is preliminary data.</text>
</comment>
<organism evidence="13 14">
    <name type="scientific">Ramazzottius varieornatus</name>
    <name type="common">Water bear</name>
    <name type="synonym">Tardigrade</name>
    <dbReference type="NCBI Taxonomy" id="947166"/>
    <lineage>
        <taxon>Eukaryota</taxon>
        <taxon>Metazoa</taxon>
        <taxon>Ecdysozoa</taxon>
        <taxon>Tardigrada</taxon>
        <taxon>Eutardigrada</taxon>
        <taxon>Parachela</taxon>
        <taxon>Hypsibioidea</taxon>
        <taxon>Ramazzottiidae</taxon>
        <taxon>Ramazzottius</taxon>
    </lineage>
</organism>
<feature type="region of interest" description="Disordered" evidence="11">
    <location>
        <begin position="303"/>
        <end position="326"/>
    </location>
</feature>
<dbReference type="Pfam" id="PF00230">
    <property type="entry name" value="MIP"/>
    <property type="match status" value="1"/>
</dbReference>
<dbReference type="SMR" id="A0A1D1UG37"/>
<dbReference type="InterPro" id="IPR022357">
    <property type="entry name" value="MIP_CS"/>
</dbReference>
<evidence type="ECO:0000256" key="6">
    <source>
        <dbReference type="ARBA" id="ARBA00022989"/>
    </source>
</evidence>
<dbReference type="OrthoDB" id="3222at2759"/>
<keyword evidence="7" id="KW-0346">Stress response</keyword>
<dbReference type="Gene3D" id="1.20.1080.10">
    <property type="entry name" value="Glycerol uptake facilitator protein"/>
    <property type="match status" value="1"/>
</dbReference>
<feature type="transmembrane region" description="Helical" evidence="12">
    <location>
        <begin position="20"/>
        <end position="42"/>
    </location>
</feature>
<evidence type="ECO:0000256" key="8">
    <source>
        <dbReference type="ARBA" id="ARBA00023136"/>
    </source>
</evidence>
<evidence type="ECO:0000256" key="12">
    <source>
        <dbReference type="SAM" id="Phobius"/>
    </source>
</evidence>
<dbReference type="GO" id="GO:0015250">
    <property type="term" value="F:water channel activity"/>
    <property type="evidence" value="ECO:0007669"/>
    <property type="project" value="TreeGrafter"/>
</dbReference>
<feature type="transmembrane region" description="Helical" evidence="12">
    <location>
        <begin position="165"/>
        <end position="184"/>
    </location>
</feature>
<evidence type="ECO:0000256" key="5">
    <source>
        <dbReference type="ARBA" id="ARBA00022692"/>
    </source>
</evidence>
<reference evidence="13 14" key="1">
    <citation type="journal article" date="2016" name="Nat. Commun.">
        <title>Extremotolerant tardigrade genome and improved radiotolerance of human cultured cells by tardigrade-unique protein.</title>
        <authorList>
            <person name="Hashimoto T."/>
            <person name="Horikawa D.D."/>
            <person name="Saito Y."/>
            <person name="Kuwahara H."/>
            <person name="Kozuka-Hata H."/>
            <person name="Shin-I T."/>
            <person name="Minakuchi Y."/>
            <person name="Ohishi K."/>
            <person name="Motoyama A."/>
            <person name="Aizu T."/>
            <person name="Enomoto A."/>
            <person name="Kondo K."/>
            <person name="Tanaka S."/>
            <person name="Hara Y."/>
            <person name="Koshikawa S."/>
            <person name="Sagara H."/>
            <person name="Miura T."/>
            <person name="Yokobori S."/>
            <person name="Miyagawa K."/>
            <person name="Suzuki Y."/>
            <person name="Kubo T."/>
            <person name="Oyama M."/>
            <person name="Kohara Y."/>
            <person name="Fujiyama A."/>
            <person name="Arakawa K."/>
            <person name="Katayama T."/>
            <person name="Toyoda A."/>
            <person name="Kunieda T."/>
        </authorList>
    </citation>
    <scope>NUCLEOTIDE SEQUENCE [LARGE SCALE GENOMIC DNA]</scope>
    <source>
        <strain evidence="13 14">YOKOZUNA-1</strain>
    </source>
</reference>
<sequence>MTSSWRQTLRNAIHQRNDYLRCFLSEFAGTFILVLLLDSMVASATFSQMMPNGDRKHGHDQVHVALGAALAVMMGVFAAAPSGANLNPAVSVAFMFLGELSPLKTMVYMLAQYLGAFVASATIFVVFRDTLDLYDGGNRTVTGASATAGIWATYPSGEHLSITTLFLDQILSTFILMFILLAIVDPKGWKVPKNQVPLYVGALIASIVFSLGYTTGAAMNPARDLMPRLFTLMAGWGTETFSIREYRWFFIPVIGSHLGAIFGAMFYQVFVGAHWEEDTALLVKHRNLEVDTTEFRTPVTTRVSERFGGGNSNEKVPLHSYERDGA</sequence>
<dbReference type="PANTHER" id="PTHR43829:SF9">
    <property type="entry name" value="AQUAPORIN-9"/>
    <property type="match status" value="1"/>
</dbReference>
<evidence type="ECO:0000313" key="14">
    <source>
        <dbReference type="Proteomes" id="UP000186922"/>
    </source>
</evidence>
<comment type="similarity">
    <text evidence="2 10">Belongs to the MIP/aquaporin (TC 1.A.8) family.</text>
</comment>
<evidence type="ECO:0000256" key="2">
    <source>
        <dbReference type="ARBA" id="ARBA00006175"/>
    </source>
</evidence>
<feature type="transmembrane region" description="Helical" evidence="12">
    <location>
        <begin position="62"/>
        <end position="86"/>
    </location>
</feature>
<dbReference type="InterPro" id="IPR023271">
    <property type="entry name" value="Aquaporin-like"/>
</dbReference>
<dbReference type="SUPFAM" id="SSF81338">
    <property type="entry name" value="Aquaporin-like"/>
    <property type="match status" value="1"/>
</dbReference>
<dbReference type="STRING" id="947166.A0A1D1UG37"/>
<dbReference type="PANTHER" id="PTHR43829">
    <property type="entry name" value="AQUAPORIN OR AQUAGLYCEROPORIN RELATED"/>
    <property type="match status" value="1"/>
</dbReference>
<dbReference type="InterPro" id="IPR050363">
    <property type="entry name" value="MIP/Aquaporin"/>
</dbReference>
<feature type="transmembrane region" description="Helical" evidence="12">
    <location>
        <begin position="107"/>
        <end position="127"/>
    </location>
</feature>
<dbReference type="EMBL" id="BDGG01000001">
    <property type="protein sequence ID" value="GAU88734.1"/>
    <property type="molecule type" value="Genomic_DNA"/>
</dbReference>